<dbReference type="Gene3D" id="1.10.238.10">
    <property type="entry name" value="EF-hand"/>
    <property type="match status" value="1"/>
</dbReference>
<accession>A0AAV8X3V5</accession>
<dbReference type="InterPro" id="IPR011992">
    <property type="entry name" value="EF-hand-dom_pair"/>
</dbReference>
<reference evidence="3" key="1">
    <citation type="journal article" date="2023" name="Insect Mol. Biol.">
        <title>Genome sequencing provides insights into the evolution of gene families encoding plant cell wall-degrading enzymes in longhorned beetles.</title>
        <authorList>
            <person name="Shin N.R."/>
            <person name="Okamura Y."/>
            <person name="Kirsch R."/>
            <person name="Pauchet Y."/>
        </authorList>
    </citation>
    <scope>NUCLEOTIDE SEQUENCE</scope>
    <source>
        <strain evidence="3">AMC_N1</strain>
    </source>
</reference>
<dbReference type="AlphaFoldDB" id="A0AAV8X3V5"/>
<evidence type="ECO:0000259" key="2">
    <source>
        <dbReference type="PROSITE" id="PS50222"/>
    </source>
</evidence>
<evidence type="ECO:0000256" key="1">
    <source>
        <dbReference type="SAM" id="SignalP"/>
    </source>
</evidence>
<dbReference type="PROSITE" id="PS50222">
    <property type="entry name" value="EF_HAND_2"/>
    <property type="match status" value="1"/>
</dbReference>
<name>A0AAV8X3V5_9CUCU</name>
<dbReference type="GO" id="GO:0005509">
    <property type="term" value="F:calcium ion binding"/>
    <property type="evidence" value="ECO:0007669"/>
    <property type="project" value="InterPro"/>
</dbReference>
<sequence>MFKLLPVHFLQLGLSYVCNVWSGVVMERNNVPDGRTTPFVLRKAFEAFDNQKSGSIPCDMVADILRLMGQPFDKKTWKNSLMNARKVDLPLAAVDNA</sequence>
<gene>
    <name evidence="3" type="ORF">NQ318_016657</name>
</gene>
<organism evidence="3 4">
    <name type="scientific">Aromia moschata</name>
    <dbReference type="NCBI Taxonomy" id="1265417"/>
    <lineage>
        <taxon>Eukaryota</taxon>
        <taxon>Metazoa</taxon>
        <taxon>Ecdysozoa</taxon>
        <taxon>Arthropoda</taxon>
        <taxon>Hexapoda</taxon>
        <taxon>Insecta</taxon>
        <taxon>Pterygota</taxon>
        <taxon>Neoptera</taxon>
        <taxon>Endopterygota</taxon>
        <taxon>Coleoptera</taxon>
        <taxon>Polyphaga</taxon>
        <taxon>Cucujiformia</taxon>
        <taxon>Chrysomeloidea</taxon>
        <taxon>Cerambycidae</taxon>
        <taxon>Cerambycinae</taxon>
        <taxon>Callichromatini</taxon>
        <taxon>Aromia</taxon>
    </lineage>
</organism>
<evidence type="ECO:0000313" key="4">
    <source>
        <dbReference type="Proteomes" id="UP001162162"/>
    </source>
</evidence>
<evidence type="ECO:0000313" key="3">
    <source>
        <dbReference type="EMBL" id="KAJ8933050.1"/>
    </source>
</evidence>
<proteinExistence type="predicted"/>
<dbReference type="InterPro" id="IPR002048">
    <property type="entry name" value="EF_hand_dom"/>
</dbReference>
<dbReference type="Proteomes" id="UP001162162">
    <property type="component" value="Unassembled WGS sequence"/>
</dbReference>
<feature type="domain" description="EF-hand" evidence="2">
    <location>
        <begin position="36"/>
        <end position="71"/>
    </location>
</feature>
<dbReference type="EMBL" id="JAPWTK010001313">
    <property type="protein sequence ID" value="KAJ8933050.1"/>
    <property type="molecule type" value="Genomic_DNA"/>
</dbReference>
<keyword evidence="1" id="KW-0732">Signal</keyword>
<feature type="chain" id="PRO_5043619905" description="EF-hand domain-containing protein" evidence="1">
    <location>
        <begin position="23"/>
        <end position="97"/>
    </location>
</feature>
<dbReference type="SUPFAM" id="SSF47473">
    <property type="entry name" value="EF-hand"/>
    <property type="match status" value="1"/>
</dbReference>
<keyword evidence="4" id="KW-1185">Reference proteome</keyword>
<protein>
    <recommendedName>
        <fullName evidence="2">EF-hand domain-containing protein</fullName>
    </recommendedName>
</protein>
<comment type="caution">
    <text evidence="3">The sequence shown here is derived from an EMBL/GenBank/DDBJ whole genome shotgun (WGS) entry which is preliminary data.</text>
</comment>
<feature type="signal peptide" evidence="1">
    <location>
        <begin position="1"/>
        <end position="22"/>
    </location>
</feature>